<accession>A0A212J8G6</accession>
<proteinExistence type="predicted"/>
<evidence type="ECO:0000313" key="5">
    <source>
        <dbReference type="EMBL" id="SBV95716.1"/>
    </source>
</evidence>
<dbReference type="SUPFAM" id="SSF48008">
    <property type="entry name" value="GntR ligand-binding domain-like"/>
    <property type="match status" value="1"/>
</dbReference>
<reference evidence="5" key="1">
    <citation type="submission" date="2016-04" db="EMBL/GenBank/DDBJ databases">
        <authorList>
            <person name="Evans L.H."/>
            <person name="Alamgir A."/>
            <person name="Owens N."/>
            <person name="Weber N.D."/>
            <person name="Virtaneva K."/>
            <person name="Barbian K."/>
            <person name="Babar A."/>
            <person name="Rosenke K."/>
        </authorList>
    </citation>
    <scope>NUCLEOTIDE SEQUENCE</scope>
    <source>
        <strain evidence="5">86</strain>
    </source>
</reference>
<dbReference type="InterPro" id="IPR036388">
    <property type="entry name" value="WH-like_DNA-bd_sf"/>
</dbReference>
<dbReference type="Pfam" id="PF07729">
    <property type="entry name" value="FCD"/>
    <property type="match status" value="1"/>
</dbReference>
<dbReference type="CDD" id="cd07377">
    <property type="entry name" value="WHTH_GntR"/>
    <property type="match status" value="1"/>
</dbReference>
<dbReference type="Gene3D" id="1.10.10.10">
    <property type="entry name" value="Winged helix-like DNA-binding domain superfamily/Winged helix DNA-binding domain"/>
    <property type="match status" value="1"/>
</dbReference>
<dbReference type="AlphaFoldDB" id="A0A212J8G6"/>
<dbReference type="Pfam" id="PF00392">
    <property type="entry name" value="GntR"/>
    <property type="match status" value="1"/>
</dbReference>
<dbReference type="EMBL" id="FLUQ01000001">
    <property type="protein sequence ID" value="SBV95716.1"/>
    <property type="molecule type" value="Genomic_DNA"/>
</dbReference>
<dbReference type="InterPro" id="IPR036390">
    <property type="entry name" value="WH_DNA-bd_sf"/>
</dbReference>
<protein>
    <submittedName>
        <fullName evidence="5">Putative Nta operon transcriptional regulator</fullName>
    </submittedName>
</protein>
<dbReference type="SMART" id="SM00895">
    <property type="entry name" value="FCD"/>
    <property type="match status" value="1"/>
</dbReference>
<dbReference type="PROSITE" id="PS50949">
    <property type="entry name" value="HTH_GNTR"/>
    <property type="match status" value="1"/>
</dbReference>
<dbReference type="SMART" id="SM00345">
    <property type="entry name" value="HTH_GNTR"/>
    <property type="match status" value="1"/>
</dbReference>
<dbReference type="SUPFAM" id="SSF46785">
    <property type="entry name" value="Winged helix' DNA-binding domain"/>
    <property type="match status" value="1"/>
</dbReference>
<feature type="domain" description="HTH gntR-type" evidence="4">
    <location>
        <begin position="25"/>
        <end position="92"/>
    </location>
</feature>
<evidence type="ECO:0000259" key="4">
    <source>
        <dbReference type="PROSITE" id="PS50949"/>
    </source>
</evidence>
<dbReference type="InterPro" id="IPR000524">
    <property type="entry name" value="Tscrpt_reg_HTH_GntR"/>
</dbReference>
<dbReference type="InterPro" id="IPR008920">
    <property type="entry name" value="TF_FadR/GntR_C"/>
</dbReference>
<organism evidence="5">
    <name type="scientific">uncultured delta proteobacterium</name>
    <dbReference type="NCBI Taxonomy" id="34034"/>
    <lineage>
        <taxon>Bacteria</taxon>
        <taxon>Deltaproteobacteria</taxon>
        <taxon>environmental samples</taxon>
    </lineage>
</organism>
<sequence>MKLVFFCFYNIRKPLNAMAKTRDNQSYKEKVYKSLKKAITNCALRPGEVVNERKLAAKLAVSRTPVREALYALRDEGWVSIVPWKGAFVRPVTYSDINECMHLRLAIEPYAVELATPFIGAKELAYFDSLMEWQKSLAGKEDAGEFITIDQNFHLYFAELTKNGRLISILRTLRDIHLRLGVEAVRLKQRYSMTLREHLAIVAALRDKDGKAAAYAMREHLLLTREALLEIFATSTKENNTP</sequence>
<dbReference type="PANTHER" id="PTHR43537:SF24">
    <property type="entry name" value="GLUCONATE OPERON TRANSCRIPTIONAL REPRESSOR"/>
    <property type="match status" value="1"/>
</dbReference>
<dbReference type="PANTHER" id="PTHR43537">
    <property type="entry name" value="TRANSCRIPTIONAL REGULATOR, GNTR FAMILY"/>
    <property type="match status" value="1"/>
</dbReference>
<name>A0A212J8G6_9DELT</name>
<evidence type="ECO:0000256" key="2">
    <source>
        <dbReference type="ARBA" id="ARBA00023125"/>
    </source>
</evidence>
<keyword evidence="1" id="KW-0805">Transcription regulation</keyword>
<dbReference type="GO" id="GO:0003700">
    <property type="term" value="F:DNA-binding transcription factor activity"/>
    <property type="evidence" value="ECO:0007669"/>
    <property type="project" value="InterPro"/>
</dbReference>
<evidence type="ECO:0000256" key="1">
    <source>
        <dbReference type="ARBA" id="ARBA00023015"/>
    </source>
</evidence>
<keyword evidence="2" id="KW-0238">DNA-binding</keyword>
<keyword evidence="3" id="KW-0804">Transcription</keyword>
<dbReference type="InterPro" id="IPR011711">
    <property type="entry name" value="GntR_C"/>
</dbReference>
<dbReference type="GO" id="GO:0003677">
    <property type="term" value="F:DNA binding"/>
    <property type="evidence" value="ECO:0007669"/>
    <property type="project" value="UniProtKB-KW"/>
</dbReference>
<evidence type="ECO:0000256" key="3">
    <source>
        <dbReference type="ARBA" id="ARBA00023163"/>
    </source>
</evidence>
<gene>
    <name evidence="5" type="ORF">KL86DPRO_10918</name>
</gene>
<dbReference type="Gene3D" id="1.20.120.530">
    <property type="entry name" value="GntR ligand-binding domain-like"/>
    <property type="match status" value="1"/>
</dbReference>
<dbReference type="PRINTS" id="PR00035">
    <property type="entry name" value="HTHGNTR"/>
</dbReference>